<proteinExistence type="predicted"/>
<dbReference type="PROSITE" id="PS51750">
    <property type="entry name" value="BRO_N"/>
    <property type="match status" value="1"/>
</dbReference>
<dbReference type="Proteomes" id="UP000007486">
    <property type="component" value="Chromosome"/>
</dbReference>
<dbReference type="eggNOG" id="COG3617">
    <property type="taxonomic scope" value="Bacteria"/>
</dbReference>
<dbReference type="HOGENOM" id="CLU_1029133_0_0_10"/>
<evidence type="ECO:0000313" key="3">
    <source>
        <dbReference type="Proteomes" id="UP000007486"/>
    </source>
</evidence>
<evidence type="ECO:0000259" key="1">
    <source>
        <dbReference type="PROSITE" id="PS51750"/>
    </source>
</evidence>
<protein>
    <submittedName>
        <fullName evidence="2">Putative DNA repair ATPase</fullName>
    </submittedName>
</protein>
<dbReference type="SMART" id="SM01040">
    <property type="entry name" value="Bro-N"/>
    <property type="match status" value="1"/>
</dbReference>
<dbReference type="EMBL" id="CP002530">
    <property type="protein sequence ID" value="ADY36958.1"/>
    <property type="molecule type" value="Genomic_DNA"/>
</dbReference>
<sequence length="282" mass="32449">MTKKEALKLFEDKKVRTVWDDEQEKWYFAIVDVIAILTDNDYQGARNYWKVLKNRLAKEGNEPVTNCNRLKLRAADGKMRQTDVADTEQLFRIIQSVPSPKAEPFKQWMARVASDRIDQMQDPELSIDQAIIDYKRLGYSDNWINQRIRSIEVRKELTDEWKRGGLEEGVQYASLTDIITKEWSGRTTKEYKRLKGLKKENLCDNMTNVELALNTLAEASATEISKQRNPKGFKQHAEVAQNGGMVAKVAREQLEQQLGRTVISSAKASDYLLPSEETEEDA</sequence>
<reference evidence="2 3" key="1">
    <citation type="journal article" date="2011" name="Stand. Genomic Sci.">
        <title>Complete genome sequence of Bacteroides salanitronis type strain (BL78).</title>
        <authorList>
            <person name="Gronow S."/>
            <person name="Held B."/>
            <person name="Lucas S."/>
            <person name="Lapidus A."/>
            <person name="Del Rio T.G."/>
            <person name="Nolan M."/>
            <person name="Tice H."/>
            <person name="Deshpande S."/>
            <person name="Cheng J.F."/>
            <person name="Pitluck S."/>
            <person name="Liolios K."/>
            <person name="Pagani I."/>
            <person name="Ivanova N."/>
            <person name="Mavromatis K."/>
            <person name="Pati A."/>
            <person name="Tapia R."/>
            <person name="Han C."/>
            <person name="Goodwin L."/>
            <person name="Chen A."/>
            <person name="Palaniappan K."/>
            <person name="Land M."/>
            <person name="Hauser L."/>
            <person name="Chang Y.J."/>
            <person name="Jeffries C.D."/>
            <person name="Brambilla E.M."/>
            <person name="Rohde M."/>
            <person name="Goker M."/>
            <person name="Detter J.C."/>
            <person name="Woyke T."/>
            <person name="Bristow J."/>
            <person name="Markowitz V."/>
            <person name="Hugenholtz P."/>
            <person name="Kyrpides N.C."/>
            <person name="Klenk H.P."/>
            <person name="Eisen J.A."/>
        </authorList>
    </citation>
    <scope>NUCLEOTIDE SEQUENCE [LARGE SCALE GENOMIC DNA]</scope>
    <source>
        <strain evidence="2 3">DSM 18170</strain>
    </source>
</reference>
<keyword evidence="3" id="KW-1185">Reference proteome</keyword>
<dbReference type="InterPro" id="IPR003497">
    <property type="entry name" value="BRO_N_domain"/>
</dbReference>
<name>F0R7D1_PHOSB</name>
<dbReference type="OrthoDB" id="9814400at2"/>
<feature type="domain" description="Bro-N" evidence="1">
    <location>
        <begin position="1"/>
        <end position="124"/>
    </location>
</feature>
<dbReference type="RefSeq" id="WP_013618381.1">
    <property type="nucleotide sequence ID" value="NC_015164.1"/>
</dbReference>
<evidence type="ECO:0000313" key="2">
    <source>
        <dbReference type="EMBL" id="ADY36958.1"/>
    </source>
</evidence>
<organism evidence="2 3">
    <name type="scientific">Phocaeicola salanitronis (strain DSM 18170 / JCM 13657 / CCUG 60908 / BL78)</name>
    <name type="common">Bacteroides salanitronis</name>
    <dbReference type="NCBI Taxonomy" id="667015"/>
    <lineage>
        <taxon>Bacteria</taxon>
        <taxon>Pseudomonadati</taxon>
        <taxon>Bacteroidota</taxon>
        <taxon>Bacteroidia</taxon>
        <taxon>Bacteroidales</taxon>
        <taxon>Bacteroidaceae</taxon>
        <taxon>Phocaeicola</taxon>
    </lineage>
</organism>
<gene>
    <name evidence="2" type="ordered locus">Bacsa_2412</name>
</gene>
<dbReference type="KEGG" id="bsa:Bacsa_2412"/>
<dbReference type="Pfam" id="PF02498">
    <property type="entry name" value="Bro-N"/>
    <property type="match status" value="1"/>
</dbReference>
<accession>F0R7D1</accession>
<dbReference type="AlphaFoldDB" id="F0R7D1"/>